<sequence length="263" mass="29855">MKEPNKLMLAGDWHGNTMWAVKAIHHAKRNGADAILQLGDFGYWRDGIEGLDTRKYMRFLHRALAECGIDLYWIDGNHEDHSCIENTPGSTAWTLTEYPRITHLPRGLRWHWWGMTWMALGGAYSVDKPWRHEGVSWWPGETLTDEQIAYACRPGNVDVIVAHDAPFGVDIPGIGPAHKGGQFPIDQLVASEEHRRKVAHVVDAVNPTMFFHGHYHVRYQSWYGPHRMHVSGLDCDGTTLDANTLFMERKVRPDDGISGPART</sequence>
<dbReference type="AlphaFoldDB" id="A0AB38D0P1"/>
<accession>A0AB38D0P1</accession>
<organism evidence="1 2">
    <name type="scientific">Mycobacteroides abscessus subsp. abscessus</name>
    <dbReference type="NCBI Taxonomy" id="1185650"/>
    <lineage>
        <taxon>Bacteria</taxon>
        <taxon>Bacillati</taxon>
        <taxon>Actinomycetota</taxon>
        <taxon>Actinomycetes</taxon>
        <taxon>Mycobacteriales</taxon>
        <taxon>Mycobacteriaceae</taxon>
        <taxon>Mycobacteroides</taxon>
        <taxon>Mycobacteroides abscessus</taxon>
    </lineage>
</organism>
<comment type="caution">
    <text evidence="1">The sequence shown here is derived from an EMBL/GenBank/DDBJ whole genome shotgun (WGS) entry which is preliminary data.</text>
</comment>
<evidence type="ECO:0000313" key="1">
    <source>
        <dbReference type="EMBL" id="SIB22363.1"/>
    </source>
</evidence>
<name>A0AB38D0P1_9MYCO</name>
<dbReference type="RefSeq" id="WP_131804738.1">
    <property type="nucleotide sequence ID" value="NZ_FRZT01000006.1"/>
</dbReference>
<protein>
    <submittedName>
        <fullName evidence="1">Calcineurin-like phosphoesterase superfamily domain</fullName>
    </submittedName>
</protein>
<dbReference type="SUPFAM" id="SSF56300">
    <property type="entry name" value="Metallo-dependent phosphatases"/>
    <property type="match status" value="1"/>
</dbReference>
<dbReference type="Proteomes" id="UP000185210">
    <property type="component" value="Unassembled WGS sequence"/>
</dbReference>
<dbReference type="EMBL" id="FSHM01000004">
    <property type="protein sequence ID" value="SIB22363.1"/>
    <property type="molecule type" value="Genomic_DNA"/>
</dbReference>
<reference evidence="1 2" key="1">
    <citation type="submission" date="2016-11" db="EMBL/GenBank/DDBJ databases">
        <authorList>
            <consortium name="Pathogen Informatics"/>
        </authorList>
    </citation>
    <scope>NUCLEOTIDE SEQUENCE [LARGE SCALE GENOMIC DNA]</scope>
    <source>
        <strain evidence="1 2">104</strain>
    </source>
</reference>
<dbReference type="Gene3D" id="3.60.21.10">
    <property type="match status" value="1"/>
</dbReference>
<dbReference type="InterPro" id="IPR029052">
    <property type="entry name" value="Metallo-depent_PP-like"/>
</dbReference>
<proteinExistence type="predicted"/>
<dbReference type="CDD" id="cd00838">
    <property type="entry name" value="MPP_superfamily"/>
    <property type="match status" value="1"/>
</dbReference>
<evidence type="ECO:0000313" key="2">
    <source>
        <dbReference type="Proteomes" id="UP000185210"/>
    </source>
</evidence>
<gene>
    <name evidence="1" type="ORF">SAMEA2070301_03284</name>
</gene>